<protein>
    <submittedName>
        <fullName evidence="1">DUF2589 domain-containing protein</fullName>
    </submittedName>
</protein>
<evidence type="ECO:0000313" key="2">
    <source>
        <dbReference type="Proteomes" id="UP001176883"/>
    </source>
</evidence>
<dbReference type="Pfam" id="PF11655">
    <property type="entry name" value="DUF2589"/>
    <property type="match status" value="1"/>
</dbReference>
<proteinExistence type="predicted"/>
<gene>
    <name evidence="1" type="ORF">Q4Q35_11895</name>
</gene>
<name>A0ABT8WBU3_9FLAO</name>
<dbReference type="RefSeq" id="WP_303278197.1">
    <property type="nucleotide sequence ID" value="NZ_JAUOEK010000120.1"/>
</dbReference>
<evidence type="ECO:0000313" key="1">
    <source>
        <dbReference type="EMBL" id="MDO5970509.1"/>
    </source>
</evidence>
<dbReference type="EMBL" id="JAUOEK010000120">
    <property type="protein sequence ID" value="MDO5970509.1"/>
    <property type="molecule type" value="Genomic_DNA"/>
</dbReference>
<accession>A0ABT8WBU3</accession>
<sequence length="189" mass="21286">MKNQDKPMQGVMKPMAIEKMVAAPIIATVKAQSLLNDQMVDFFDNVALDKKGELRMIPFSYESNQLDAEGKPTGKTSKMAINLPFLTLMDPPSLAIETVEVSFDLRIHASSNYSETQYIKDAQGRKIEVEKDRVAIETSLANRTSDENRSDTSARYKFKVMAKKQERPESLNRILDILTESSIIPKIQS</sequence>
<reference evidence="1" key="1">
    <citation type="submission" date="2023-07" db="EMBL/GenBank/DDBJ databases">
        <title>Two novel species in the genus Flavivirga.</title>
        <authorList>
            <person name="Kwon K."/>
        </authorList>
    </citation>
    <scope>NUCLEOTIDE SEQUENCE</scope>
    <source>
        <strain evidence="1">KCTC 52353</strain>
    </source>
</reference>
<comment type="caution">
    <text evidence="1">The sequence shown here is derived from an EMBL/GenBank/DDBJ whole genome shotgun (WGS) entry which is preliminary data.</text>
</comment>
<dbReference type="Proteomes" id="UP001176883">
    <property type="component" value="Unassembled WGS sequence"/>
</dbReference>
<keyword evidence="2" id="KW-1185">Reference proteome</keyword>
<organism evidence="1 2">
    <name type="scientific">Flavivirga aquimarina</name>
    <dbReference type="NCBI Taxonomy" id="2027862"/>
    <lineage>
        <taxon>Bacteria</taxon>
        <taxon>Pseudomonadati</taxon>
        <taxon>Bacteroidota</taxon>
        <taxon>Flavobacteriia</taxon>
        <taxon>Flavobacteriales</taxon>
        <taxon>Flavobacteriaceae</taxon>
        <taxon>Flavivirga</taxon>
    </lineage>
</organism>
<dbReference type="InterPro" id="IPR024510">
    <property type="entry name" value="DUF2589"/>
</dbReference>